<dbReference type="OrthoDB" id="3785441at2"/>
<protein>
    <submittedName>
        <fullName evidence="2">Uncharacterized protein</fullName>
    </submittedName>
</protein>
<organism evidence="2 3">
    <name type="scientific">Mycolicibacterium iranicum</name>
    <name type="common">Mycobacterium iranicum</name>
    <dbReference type="NCBI Taxonomy" id="912594"/>
    <lineage>
        <taxon>Bacteria</taxon>
        <taxon>Bacillati</taxon>
        <taxon>Actinomycetota</taxon>
        <taxon>Actinomycetes</taxon>
        <taxon>Mycobacteriales</taxon>
        <taxon>Mycobacteriaceae</taxon>
        <taxon>Mycolicibacterium</taxon>
    </lineage>
</organism>
<comment type="caution">
    <text evidence="2">The sequence shown here is derived from an EMBL/GenBank/DDBJ whole genome shotgun (WGS) entry which is preliminary data.</text>
</comment>
<proteinExistence type="predicted"/>
<dbReference type="RefSeq" id="WP_064284864.1">
    <property type="nucleotide sequence ID" value="NZ_LWCS01000065.1"/>
</dbReference>
<dbReference type="EMBL" id="LWCS01000065">
    <property type="protein sequence ID" value="OAN30188.1"/>
    <property type="molecule type" value="Genomic_DNA"/>
</dbReference>
<sequence length="151" mass="16347">MAQQDRGVGFGQPHNGPQQTPRLRLKRKASRSGYVDGAWWPHSGDLAEELPDVLAVLSVRLGTIARVAYNRAEWTAGPRKIHVDNQLVRLDGYDRQPAHTLGVTGRSGWSVILLVVPVQTPEAEAHHAMMTAATLGDTSSVELLLAAGQPT</sequence>
<evidence type="ECO:0000256" key="1">
    <source>
        <dbReference type="SAM" id="MobiDB-lite"/>
    </source>
</evidence>
<evidence type="ECO:0000313" key="3">
    <source>
        <dbReference type="Proteomes" id="UP000078396"/>
    </source>
</evidence>
<dbReference type="STRING" id="912594.AWC12_08815"/>
<gene>
    <name evidence="2" type="ORF">A4X20_10030</name>
</gene>
<dbReference type="Pfam" id="PF19457">
    <property type="entry name" value="DUF5994"/>
    <property type="match status" value="1"/>
</dbReference>
<dbReference type="AlphaFoldDB" id="A0A178LJD2"/>
<dbReference type="InterPro" id="IPR046036">
    <property type="entry name" value="DUF5994"/>
</dbReference>
<evidence type="ECO:0000313" key="2">
    <source>
        <dbReference type="EMBL" id="OAN30188.1"/>
    </source>
</evidence>
<feature type="region of interest" description="Disordered" evidence="1">
    <location>
        <begin position="1"/>
        <end position="27"/>
    </location>
</feature>
<accession>A0A178LJD2</accession>
<name>A0A178LJD2_MYCIR</name>
<reference evidence="2 3" key="1">
    <citation type="submission" date="2016-04" db="EMBL/GenBank/DDBJ databases">
        <title>Draft Genome Sequences of Staphylococcus capitis Strain H36, S. capitis Strain H65, S. cohnii Strain H62, S. hominis Strain H69, Mycobacterium iranicum Strain H39, Plantibacter sp. Strain H53, Pseudomonas oryzihabitans Strain H72, and Microbacterium sp. Strain H83, isolated from residential settings.</title>
        <authorList>
            <person name="Lymperopoulou D."/>
            <person name="Adams R.I."/>
            <person name="Lindow S."/>
            <person name="Coil D.A."/>
            <person name="Jospin G."/>
            <person name="Eisen J.A."/>
        </authorList>
    </citation>
    <scope>NUCLEOTIDE SEQUENCE [LARGE SCALE GENOMIC DNA]</scope>
    <source>
        <strain evidence="2 3">H39</strain>
    </source>
</reference>
<dbReference type="Proteomes" id="UP000078396">
    <property type="component" value="Unassembled WGS sequence"/>
</dbReference>